<accession>A0A804R673</accession>
<reference evidence="3" key="1">
    <citation type="journal article" date="2009" name="Science">
        <title>The B73 maize genome: complexity, diversity, and dynamics.</title>
        <authorList>
            <person name="Schnable P.S."/>
            <person name="Ware D."/>
            <person name="Fulton R.S."/>
            <person name="Stein J.C."/>
            <person name="Wei F."/>
            <person name="Pasternak S."/>
            <person name="Liang C."/>
            <person name="Zhang J."/>
            <person name="Fulton L."/>
            <person name="Graves T.A."/>
            <person name="Minx P."/>
            <person name="Reily A.D."/>
            <person name="Courtney L."/>
            <person name="Kruchowski S.S."/>
            <person name="Tomlinson C."/>
            <person name="Strong C."/>
            <person name="Delehaunty K."/>
            <person name="Fronick C."/>
            <person name="Courtney B."/>
            <person name="Rock S.M."/>
            <person name="Belter E."/>
            <person name="Du F."/>
            <person name="Kim K."/>
            <person name="Abbott R.M."/>
            <person name="Cotton M."/>
            <person name="Levy A."/>
            <person name="Marchetto P."/>
            <person name="Ochoa K."/>
            <person name="Jackson S.M."/>
            <person name="Gillam B."/>
            <person name="Chen W."/>
            <person name="Yan L."/>
            <person name="Higginbotham J."/>
            <person name="Cardenas M."/>
            <person name="Waligorski J."/>
            <person name="Applebaum E."/>
            <person name="Phelps L."/>
            <person name="Falcone J."/>
            <person name="Kanchi K."/>
            <person name="Thane T."/>
            <person name="Scimone A."/>
            <person name="Thane N."/>
            <person name="Henke J."/>
            <person name="Wang T."/>
            <person name="Ruppert J."/>
            <person name="Shah N."/>
            <person name="Rotter K."/>
            <person name="Hodges J."/>
            <person name="Ingenthron E."/>
            <person name="Cordes M."/>
            <person name="Kohlberg S."/>
            <person name="Sgro J."/>
            <person name="Delgado B."/>
            <person name="Mead K."/>
            <person name="Chinwalla A."/>
            <person name="Leonard S."/>
            <person name="Crouse K."/>
            <person name="Collura K."/>
            <person name="Kudrna D."/>
            <person name="Currie J."/>
            <person name="He R."/>
            <person name="Angelova A."/>
            <person name="Rajasekar S."/>
            <person name="Mueller T."/>
            <person name="Lomeli R."/>
            <person name="Scara G."/>
            <person name="Ko A."/>
            <person name="Delaney K."/>
            <person name="Wissotski M."/>
            <person name="Lopez G."/>
            <person name="Campos D."/>
            <person name="Braidotti M."/>
            <person name="Ashley E."/>
            <person name="Golser W."/>
            <person name="Kim H."/>
            <person name="Lee S."/>
            <person name="Lin J."/>
            <person name="Dujmic Z."/>
            <person name="Kim W."/>
            <person name="Talag J."/>
            <person name="Zuccolo A."/>
            <person name="Fan C."/>
            <person name="Sebastian A."/>
            <person name="Kramer M."/>
            <person name="Spiegel L."/>
            <person name="Nascimento L."/>
            <person name="Zutavern T."/>
            <person name="Miller B."/>
            <person name="Ambroise C."/>
            <person name="Muller S."/>
            <person name="Spooner W."/>
            <person name="Narechania A."/>
            <person name="Ren L."/>
            <person name="Wei S."/>
            <person name="Kumari S."/>
            <person name="Faga B."/>
            <person name="Levy M.J."/>
            <person name="McMahan L."/>
            <person name="Van Buren P."/>
            <person name="Vaughn M.W."/>
            <person name="Ying K."/>
            <person name="Yeh C.-T."/>
            <person name="Emrich S.J."/>
            <person name="Jia Y."/>
            <person name="Kalyanaraman A."/>
            <person name="Hsia A.-P."/>
            <person name="Barbazuk W.B."/>
            <person name="Baucom R.S."/>
            <person name="Brutnell T.P."/>
            <person name="Carpita N.C."/>
            <person name="Chaparro C."/>
            <person name="Chia J.-M."/>
            <person name="Deragon J.-M."/>
            <person name="Estill J.C."/>
            <person name="Fu Y."/>
            <person name="Jeddeloh J.A."/>
            <person name="Han Y."/>
            <person name="Lee H."/>
            <person name="Li P."/>
            <person name="Lisch D.R."/>
            <person name="Liu S."/>
            <person name="Liu Z."/>
            <person name="Nagel D.H."/>
            <person name="McCann M.C."/>
            <person name="SanMiguel P."/>
            <person name="Myers A.M."/>
            <person name="Nettleton D."/>
            <person name="Nguyen J."/>
            <person name="Penning B.W."/>
            <person name="Ponnala L."/>
            <person name="Schneider K.L."/>
            <person name="Schwartz D.C."/>
            <person name="Sharma A."/>
            <person name="Soderlund C."/>
            <person name="Springer N.M."/>
            <person name="Sun Q."/>
            <person name="Wang H."/>
            <person name="Waterman M."/>
            <person name="Westerman R."/>
            <person name="Wolfgruber T.K."/>
            <person name="Yang L."/>
            <person name="Yu Y."/>
            <person name="Zhang L."/>
            <person name="Zhou S."/>
            <person name="Zhu Q."/>
            <person name="Bennetzen J.L."/>
            <person name="Dawe R.K."/>
            <person name="Jiang J."/>
            <person name="Jiang N."/>
            <person name="Presting G.G."/>
            <person name="Wessler S.R."/>
            <person name="Aluru S."/>
            <person name="Martienssen R.A."/>
            <person name="Clifton S.W."/>
            <person name="McCombie W.R."/>
            <person name="Wing R.A."/>
            <person name="Wilson R.K."/>
        </authorList>
    </citation>
    <scope>NUCLEOTIDE SEQUENCE [LARGE SCALE GENOMIC DNA]</scope>
    <source>
        <strain evidence="3">cv. B73</strain>
    </source>
</reference>
<feature type="compositionally biased region" description="Basic residues" evidence="1">
    <location>
        <begin position="58"/>
        <end position="68"/>
    </location>
</feature>
<evidence type="ECO:0000256" key="1">
    <source>
        <dbReference type="SAM" id="MobiDB-lite"/>
    </source>
</evidence>
<organism evidence="2 3">
    <name type="scientific">Zea mays</name>
    <name type="common">Maize</name>
    <dbReference type="NCBI Taxonomy" id="4577"/>
    <lineage>
        <taxon>Eukaryota</taxon>
        <taxon>Viridiplantae</taxon>
        <taxon>Streptophyta</taxon>
        <taxon>Embryophyta</taxon>
        <taxon>Tracheophyta</taxon>
        <taxon>Spermatophyta</taxon>
        <taxon>Magnoliopsida</taxon>
        <taxon>Liliopsida</taxon>
        <taxon>Poales</taxon>
        <taxon>Poaceae</taxon>
        <taxon>PACMAD clade</taxon>
        <taxon>Panicoideae</taxon>
        <taxon>Andropogonodae</taxon>
        <taxon>Andropogoneae</taxon>
        <taxon>Tripsacinae</taxon>
        <taxon>Zea</taxon>
    </lineage>
</organism>
<protein>
    <submittedName>
        <fullName evidence="2">Uncharacterized protein</fullName>
    </submittedName>
</protein>
<reference evidence="2" key="2">
    <citation type="submission" date="2019-07" db="EMBL/GenBank/DDBJ databases">
        <authorList>
            <person name="Seetharam A."/>
            <person name="Woodhouse M."/>
            <person name="Cannon E."/>
        </authorList>
    </citation>
    <scope>NUCLEOTIDE SEQUENCE [LARGE SCALE GENOMIC DNA]</scope>
    <source>
        <strain evidence="2">cv. B73</strain>
    </source>
</reference>
<feature type="compositionally biased region" description="Basic and acidic residues" evidence="1">
    <location>
        <begin position="206"/>
        <end position="218"/>
    </location>
</feature>
<feature type="compositionally biased region" description="Low complexity" evidence="1">
    <location>
        <begin position="42"/>
        <end position="51"/>
    </location>
</feature>
<feature type="compositionally biased region" description="Basic and acidic residues" evidence="1">
    <location>
        <begin position="69"/>
        <end position="84"/>
    </location>
</feature>
<dbReference type="EnsemblPlants" id="Zm00001eb397750_T002">
    <property type="protein sequence ID" value="Zm00001eb397750_P002"/>
    <property type="gene ID" value="Zm00001eb397750"/>
</dbReference>
<evidence type="ECO:0000313" key="3">
    <source>
        <dbReference type="Proteomes" id="UP000007305"/>
    </source>
</evidence>
<reference evidence="2" key="3">
    <citation type="submission" date="2021-05" db="UniProtKB">
        <authorList>
            <consortium name="EnsemblPlants"/>
        </authorList>
    </citation>
    <scope>IDENTIFICATION</scope>
    <source>
        <strain evidence="2">cv. B73</strain>
    </source>
</reference>
<dbReference type="AlphaFoldDB" id="A0A804R673"/>
<feature type="region of interest" description="Disordered" evidence="1">
    <location>
        <begin position="170"/>
        <end position="218"/>
    </location>
</feature>
<feature type="region of interest" description="Disordered" evidence="1">
    <location>
        <begin position="42"/>
        <end position="93"/>
    </location>
</feature>
<proteinExistence type="predicted"/>
<dbReference type="Proteomes" id="UP000007305">
    <property type="component" value="Chromosome 9"/>
</dbReference>
<sequence>MHNGIQLPESAEENGPGLGPPHIFSVINTALGFLTPPPISLSLSPAHSSSPHYPPQPQRRHRSTHGVVRRREVEVLQEEPEQRQPARPGGRSRWWRGLSAEEIVQHERRPGDRPRRRGRGGRVRGAAAAVVLEPVRGAGEGAAGALLHHAPLRDHARLLEGPLVAAASFQGRPPAKKLGPSSSHRRFSVRPSARIGESAVTGLDAEASRGRDTGKKAD</sequence>
<keyword evidence="3" id="KW-1185">Reference proteome</keyword>
<name>A0A804R673_MAIZE</name>
<feature type="region of interest" description="Disordered" evidence="1">
    <location>
        <begin position="105"/>
        <end position="124"/>
    </location>
</feature>
<evidence type="ECO:0000313" key="2">
    <source>
        <dbReference type="EnsemblPlants" id="Zm00001eb397750_P002"/>
    </source>
</evidence>
<dbReference type="Gramene" id="Zm00001eb397750_T002">
    <property type="protein sequence ID" value="Zm00001eb397750_P002"/>
    <property type="gene ID" value="Zm00001eb397750"/>
</dbReference>
<dbReference type="InParanoid" id="A0A804R673"/>